<proteinExistence type="predicted"/>
<dbReference type="AlphaFoldDB" id="A0A916W0H2"/>
<dbReference type="Pfam" id="PF13416">
    <property type="entry name" value="SBP_bac_8"/>
    <property type="match status" value="1"/>
</dbReference>
<accession>A0A916W0H2</accession>
<organism evidence="4 5">
    <name type="scientific">Nitratireductor aestuarii</name>
    <dbReference type="NCBI Taxonomy" id="1735103"/>
    <lineage>
        <taxon>Bacteria</taxon>
        <taxon>Pseudomonadati</taxon>
        <taxon>Pseudomonadota</taxon>
        <taxon>Alphaproteobacteria</taxon>
        <taxon>Hyphomicrobiales</taxon>
        <taxon>Phyllobacteriaceae</taxon>
        <taxon>Nitratireductor</taxon>
    </lineage>
</organism>
<dbReference type="Proteomes" id="UP000636264">
    <property type="component" value="Unassembled WGS sequence"/>
</dbReference>
<feature type="chain" id="PRO_5036906784" evidence="3">
    <location>
        <begin position="19"/>
        <end position="351"/>
    </location>
</feature>
<feature type="signal peptide" evidence="3">
    <location>
        <begin position="1"/>
        <end position="18"/>
    </location>
</feature>
<dbReference type="PANTHER" id="PTHR30222:SF2">
    <property type="entry name" value="ABC TRANSPORTER SUBSTRATE-BINDING PROTEIN"/>
    <property type="match status" value="1"/>
</dbReference>
<dbReference type="InterPro" id="IPR006059">
    <property type="entry name" value="SBP"/>
</dbReference>
<dbReference type="EMBL" id="BMIF01000002">
    <property type="protein sequence ID" value="GGA56416.1"/>
    <property type="molecule type" value="Genomic_DNA"/>
</dbReference>
<name>A0A916W0H2_9HYPH</name>
<dbReference type="PANTHER" id="PTHR30222">
    <property type="entry name" value="SPERMIDINE/PUTRESCINE-BINDING PERIPLASMIC PROTEIN"/>
    <property type="match status" value="1"/>
</dbReference>
<evidence type="ECO:0000313" key="4">
    <source>
        <dbReference type="EMBL" id="GGA56416.1"/>
    </source>
</evidence>
<gene>
    <name evidence="4" type="ORF">GCM10011385_07390</name>
</gene>
<dbReference type="SUPFAM" id="SSF53850">
    <property type="entry name" value="Periplasmic binding protein-like II"/>
    <property type="match status" value="1"/>
</dbReference>
<keyword evidence="5" id="KW-1185">Reference proteome</keyword>
<evidence type="ECO:0000313" key="5">
    <source>
        <dbReference type="Proteomes" id="UP000636264"/>
    </source>
</evidence>
<evidence type="ECO:0000256" key="3">
    <source>
        <dbReference type="SAM" id="SignalP"/>
    </source>
</evidence>
<dbReference type="Gene3D" id="3.40.190.10">
    <property type="entry name" value="Periplasmic binding protein-like II"/>
    <property type="match status" value="2"/>
</dbReference>
<comment type="caution">
    <text evidence="4">The sequence shown here is derived from an EMBL/GenBank/DDBJ whole genome shotgun (WGS) entry which is preliminary data.</text>
</comment>
<keyword evidence="2" id="KW-0574">Periplasm</keyword>
<keyword evidence="1 3" id="KW-0732">Signal</keyword>
<sequence length="351" mass="39601">MAATVLGIAGFSLAPAMAEDAAEVLKGSGSLVVSTWGGTYVEAQTKAFFQPFTEATGIEVITTGTPDAAKLKLMEQSGNVEWDLLDAEGQMMLLAAKDDLIQKVDYDLVHKIAPAEDLLTETLHEYGFPSVSFGWVLAWNTEKYAGDAAPHTWVDFWNVEKFPGRRALYANPRPLLEIALLADGVERDKLYPLDVDRAFKKLDEIKPHIDIWVENTGQYDVLMQNNEVDIMLGSHGRSTIAKEKGLSYDYTMNDGMWQQSFWIVPKHAPNAENAMKLIAWMAQPENEAEFVKMYPYGMPNKKAYDLMSDETKAKLPTAPENLAVQAQIDPVWWTENLEEVNRRWLEWYSKR</sequence>
<reference evidence="4" key="2">
    <citation type="submission" date="2020-09" db="EMBL/GenBank/DDBJ databases">
        <authorList>
            <person name="Sun Q."/>
            <person name="Zhou Y."/>
        </authorList>
    </citation>
    <scope>NUCLEOTIDE SEQUENCE</scope>
    <source>
        <strain evidence="4">CGMCC 1.15320</strain>
    </source>
</reference>
<protein>
    <submittedName>
        <fullName evidence="4">ABC transporter substrate-binding protein</fullName>
    </submittedName>
</protein>
<evidence type="ECO:0000256" key="1">
    <source>
        <dbReference type="ARBA" id="ARBA00022729"/>
    </source>
</evidence>
<evidence type="ECO:0000256" key="2">
    <source>
        <dbReference type="ARBA" id="ARBA00022764"/>
    </source>
</evidence>
<dbReference type="CDD" id="cd13589">
    <property type="entry name" value="PBP2_polyamine_RpCGA009"/>
    <property type="match status" value="1"/>
</dbReference>
<reference evidence="4" key="1">
    <citation type="journal article" date="2014" name="Int. J. Syst. Evol. Microbiol.">
        <title>Complete genome sequence of Corynebacterium casei LMG S-19264T (=DSM 44701T), isolated from a smear-ripened cheese.</title>
        <authorList>
            <consortium name="US DOE Joint Genome Institute (JGI-PGF)"/>
            <person name="Walter F."/>
            <person name="Albersmeier A."/>
            <person name="Kalinowski J."/>
            <person name="Ruckert C."/>
        </authorList>
    </citation>
    <scope>NUCLEOTIDE SEQUENCE</scope>
    <source>
        <strain evidence="4">CGMCC 1.15320</strain>
    </source>
</reference>